<organism evidence="3 4">
    <name type="scientific">Nitratidesulfovibrio liaohensis</name>
    <dbReference type="NCBI Taxonomy" id="2604158"/>
    <lineage>
        <taxon>Bacteria</taxon>
        <taxon>Pseudomonadati</taxon>
        <taxon>Thermodesulfobacteriota</taxon>
        <taxon>Desulfovibrionia</taxon>
        <taxon>Desulfovibrionales</taxon>
        <taxon>Desulfovibrionaceae</taxon>
        <taxon>Nitratidesulfovibrio</taxon>
    </lineage>
</organism>
<feature type="region of interest" description="Disordered" evidence="1">
    <location>
        <begin position="120"/>
        <end position="168"/>
    </location>
</feature>
<keyword evidence="4" id="KW-1185">Reference proteome</keyword>
<protein>
    <submittedName>
        <fullName evidence="3">Carboxymuconolactone decarboxylase family protein</fullName>
    </submittedName>
</protein>
<evidence type="ECO:0000313" key="4">
    <source>
        <dbReference type="Proteomes" id="UP001180616"/>
    </source>
</evidence>
<sequence>MNDQLRALTVQRKRAHSRLAAMGAPVYAAFLDMERAAYADGALTKRHKELIAVGISVVLDCRSCMQWHIEQAATAGAGPAEVLEAVEVGIEMGGGPATVSARFALEVMDEVFGPRRPDGVKAGIAARRGQGTADGSPESARDVPAPNAPHDALYDAFDNDLHDDRGAA</sequence>
<dbReference type="Proteomes" id="UP001180616">
    <property type="component" value="Chromosome"/>
</dbReference>
<feature type="domain" description="Carboxymuconolactone decarboxylase-like" evidence="2">
    <location>
        <begin position="26"/>
        <end position="106"/>
    </location>
</feature>
<proteinExistence type="predicted"/>
<dbReference type="NCBIfam" id="TIGR00778">
    <property type="entry name" value="ahpD_dom"/>
    <property type="match status" value="1"/>
</dbReference>
<dbReference type="InterPro" id="IPR029032">
    <property type="entry name" value="AhpD-like"/>
</dbReference>
<evidence type="ECO:0000259" key="2">
    <source>
        <dbReference type="Pfam" id="PF02627"/>
    </source>
</evidence>
<dbReference type="SUPFAM" id="SSF69118">
    <property type="entry name" value="AhpD-like"/>
    <property type="match status" value="1"/>
</dbReference>
<dbReference type="PANTHER" id="PTHR33930">
    <property type="entry name" value="ALKYL HYDROPEROXIDE REDUCTASE AHPD"/>
    <property type="match status" value="1"/>
</dbReference>
<reference evidence="3" key="1">
    <citation type="submission" date="2023-09" db="EMBL/GenBank/DDBJ databases">
        <authorList>
            <consortium name="CW5 consortium"/>
            <person name="Lu C.-W."/>
        </authorList>
    </citation>
    <scope>NUCLEOTIDE SEQUENCE</scope>
    <source>
        <strain evidence="3">KPS</strain>
    </source>
</reference>
<dbReference type="Gene3D" id="1.20.1290.10">
    <property type="entry name" value="AhpD-like"/>
    <property type="match status" value="1"/>
</dbReference>
<feature type="compositionally biased region" description="Basic and acidic residues" evidence="1">
    <location>
        <begin position="159"/>
        <end position="168"/>
    </location>
</feature>
<gene>
    <name evidence="3" type="ORF">KPS_001419</name>
</gene>
<name>A0ABY9R4Z4_9BACT</name>
<dbReference type="InterPro" id="IPR003779">
    <property type="entry name" value="CMD-like"/>
</dbReference>
<dbReference type="InterPro" id="IPR004675">
    <property type="entry name" value="AhpD_core"/>
</dbReference>
<dbReference type="PANTHER" id="PTHR33930:SF2">
    <property type="entry name" value="BLR3452 PROTEIN"/>
    <property type="match status" value="1"/>
</dbReference>
<accession>A0ABY9R4Z4</accession>
<dbReference type="EMBL" id="CP133659">
    <property type="protein sequence ID" value="WMW66804.1"/>
    <property type="molecule type" value="Genomic_DNA"/>
</dbReference>
<evidence type="ECO:0000313" key="3">
    <source>
        <dbReference type="EMBL" id="WMW66804.1"/>
    </source>
</evidence>
<evidence type="ECO:0000256" key="1">
    <source>
        <dbReference type="SAM" id="MobiDB-lite"/>
    </source>
</evidence>
<dbReference type="Pfam" id="PF02627">
    <property type="entry name" value="CMD"/>
    <property type="match status" value="1"/>
</dbReference>